<comment type="caution">
    <text evidence="2">The sequence shown here is derived from an EMBL/GenBank/DDBJ whole genome shotgun (WGS) entry which is preliminary data.</text>
</comment>
<proteinExistence type="predicted"/>
<sequence>MQDEWRELISVHEELVARFQIMYETSDLPLCEFLGTIWQEEMLKRSQNDDPPSQEEISRVRELGVIFDEVEDDLSGNEPGDAEVKSDAESS</sequence>
<organism evidence="2 3">
    <name type="scientific">Penicillium subrubescens</name>
    <dbReference type="NCBI Taxonomy" id="1316194"/>
    <lineage>
        <taxon>Eukaryota</taxon>
        <taxon>Fungi</taxon>
        <taxon>Dikarya</taxon>
        <taxon>Ascomycota</taxon>
        <taxon>Pezizomycotina</taxon>
        <taxon>Eurotiomycetes</taxon>
        <taxon>Eurotiomycetidae</taxon>
        <taxon>Eurotiales</taxon>
        <taxon>Aspergillaceae</taxon>
        <taxon>Penicillium</taxon>
    </lineage>
</organism>
<dbReference type="EMBL" id="MNBE01000552">
    <property type="protein sequence ID" value="OKP09302.1"/>
    <property type="molecule type" value="Genomic_DNA"/>
</dbReference>
<feature type="compositionally biased region" description="Basic and acidic residues" evidence="1">
    <location>
        <begin position="82"/>
        <end position="91"/>
    </location>
</feature>
<keyword evidence="3" id="KW-1185">Reference proteome</keyword>
<dbReference type="Proteomes" id="UP000186955">
    <property type="component" value="Unassembled WGS sequence"/>
</dbReference>
<evidence type="ECO:0000313" key="3">
    <source>
        <dbReference type="Proteomes" id="UP000186955"/>
    </source>
</evidence>
<evidence type="ECO:0000256" key="1">
    <source>
        <dbReference type="SAM" id="MobiDB-lite"/>
    </source>
</evidence>
<name>A0A1Q5U9Z5_9EURO</name>
<protein>
    <submittedName>
        <fullName evidence="2">Uncharacterized protein</fullName>
    </submittedName>
</protein>
<gene>
    <name evidence="2" type="ORF">PENSUB_5388</name>
</gene>
<feature type="region of interest" description="Disordered" evidence="1">
    <location>
        <begin position="70"/>
        <end position="91"/>
    </location>
</feature>
<reference evidence="2 3" key="1">
    <citation type="submission" date="2016-10" db="EMBL/GenBank/DDBJ databases">
        <title>Genome sequence of the ascomycete fungus Penicillium subrubescens.</title>
        <authorList>
            <person name="De Vries R.P."/>
            <person name="Peng M."/>
            <person name="Dilokpimol A."/>
            <person name="Hilden K."/>
            <person name="Makela M.R."/>
            <person name="Grigoriev I."/>
            <person name="Riley R."/>
            <person name="Granchi Z."/>
        </authorList>
    </citation>
    <scope>NUCLEOTIDE SEQUENCE [LARGE SCALE GENOMIC DNA]</scope>
    <source>
        <strain evidence="2 3">CBS 132785</strain>
    </source>
</reference>
<dbReference type="AlphaFoldDB" id="A0A1Q5U9Z5"/>
<evidence type="ECO:0000313" key="2">
    <source>
        <dbReference type="EMBL" id="OKP09302.1"/>
    </source>
</evidence>
<accession>A0A1Q5U9Z5</accession>